<feature type="compositionally biased region" description="Low complexity" evidence="1">
    <location>
        <begin position="32"/>
        <end position="41"/>
    </location>
</feature>
<protein>
    <submittedName>
        <fullName evidence="2">Uncharacterized protein, isoform A</fullName>
    </submittedName>
</protein>
<sequence>MRKYESKTGNAKVTVKTPKTEKRRNKEKRIVSSKSSQGSWASGSWFLKSVKFSVFFFCLGLTSNFKSDSKAFTVATQR</sequence>
<reference evidence="2 3" key="1">
    <citation type="journal article" date="2007" name="Nature">
        <title>Evolution of genes and genomes on the Drosophila phylogeny.</title>
        <authorList>
            <consortium name="Drosophila 12 Genomes Consortium"/>
            <person name="Clark A.G."/>
            <person name="Eisen M.B."/>
            <person name="Smith D.R."/>
            <person name="Bergman C.M."/>
            <person name="Oliver B."/>
            <person name="Markow T.A."/>
            <person name="Kaufman T.C."/>
            <person name="Kellis M."/>
            <person name="Gelbart W."/>
            <person name="Iyer V.N."/>
            <person name="Pollard D.A."/>
            <person name="Sackton T.B."/>
            <person name="Larracuente A.M."/>
            <person name="Singh N.D."/>
            <person name="Abad J.P."/>
            <person name="Abt D.N."/>
            <person name="Adryan B."/>
            <person name="Aguade M."/>
            <person name="Akashi H."/>
            <person name="Anderson W.W."/>
            <person name="Aquadro C.F."/>
            <person name="Ardell D.H."/>
            <person name="Arguello R."/>
            <person name="Artieri C.G."/>
            <person name="Barbash D.A."/>
            <person name="Barker D."/>
            <person name="Barsanti P."/>
            <person name="Batterham P."/>
            <person name="Batzoglou S."/>
            <person name="Begun D."/>
            <person name="Bhutkar A."/>
            <person name="Blanco E."/>
            <person name="Bosak S.A."/>
            <person name="Bradley R.K."/>
            <person name="Brand A.D."/>
            <person name="Brent M.R."/>
            <person name="Brooks A.N."/>
            <person name="Brown R.H."/>
            <person name="Butlin R.K."/>
            <person name="Caggese C."/>
            <person name="Calvi B.R."/>
            <person name="Bernardo de Carvalho A."/>
            <person name="Caspi A."/>
            <person name="Castrezana S."/>
            <person name="Celniker S.E."/>
            <person name="Chang J.L."/>
            <person name="Chapple C."/>
            <person name="Chatterji S."/>
            <person name="Chinwalla A."/>
            <person name="Civetta A."/>
            <person name="Clifton S.W."/>
            <person name="Comeron J.M."/>
            <person name="Costello J.C."/>
            <person name="Coyne J.A."/>
            <person name="Daub J."/>
            <person name="David R.G."/>
            <person name="Delcher A.L."/>
            <person name="Delehaunty K."/>
            <person name="Do C.B."/>
            <person name="Ebling H."/>
            <person name="Edwards K."/>
            <person name="Eickbush T."/>
            <person name="Evans J.D."/>
            <person name="Filipski A."/>
            <person name="Findeiss S."/>
            <person name="Freyhult E."/>
            <person name="Fulton L."/>
            <person name="Fulton R."/>
            <person name="Garcia A.C."/>
            <person name="Gardiner A."/>
            <person name="Garfield D.A."/>
            <person name="Garvin B.E."/>
            <person name="Gibson G."/>
            <person name="Gilbert D."/>
            <person name="Gnerre S."/>
            <person name="Godfrey J."/>
            <person name="Good R."/>
            <person name="Gotea V."/>
            <person name="Gravely B."/>
            <person name="Greenberg A.J."/>
            <person name="Griffiths-Jones S."/>
            <person name="Gross S."/>
            <person name="Guigo R."/>
            <person name="Gustafson E.A."/>
            <person name="Haerty W."/>
            <person name="Hahn M.W."/>
            <person name="Halligan D.L."/>
            <person name="Halpern A.L."/>
            <person name="Halter G.M."/>
            <person name="Han M.V."/>
            <person name="Heger A."/>
            <person name="Hillier L."/>
            <person name="Hinrichs A.S."/>
            <person name="Holmes I."/>
            <person name="Hoskins R.A."/>
            <person name="Hubisz M.J."/>
            <person name="Hultmark D."/>
            <person name="Huntley M.A."/>
            <person name="Jaffe D.B."/>
            <person name="Jagadeeshan S."/>
            <person name="Jeck W.R."/>
            <person name="Johnson J."/>
            <person name="Jones C.D."/>
            <person name="Jordan W.C."/>
            <person name="Karpen G.H."/>
            <person name="Kataoka E."/>
            <person name="Keightley P.D."/>
            <person name="Kheradpour P."/>
            <person name="Kirkness E.F."/>
            <person name="Koerich L.B."/>
            <person name="Kristiansen K."/>
            <person name="Kudrna D."/>
            <person name="Kulathinal R.J."/>
            <person name="Kumar S."/>
            <person name="Kwok R."/>
            <person name="Lander E."/>
            <person name="Langley C.H."/>
            <person name="Lapoint R."/>
            <person name="Lazzaro B.P."/>
            <person name="Lee S.J."/>
            <person name="Levesque L."/>
            <person name="Li R."/>
            <person name="Lin C.F."/>
            <person name="Lin M.F."/>
            <person name="Lindblad-Toh K."/>
            <person name="Llopart A."/>
            <person name="Long M."/>
            <person name="Low L."/>
            <person name="Lozovsky E."/>
            <person name="Lu J."/>
            <person name="Luo M."/>
            <person name="Machado C.A."/>
            <person name="Makalowski W."/>
            <person name="Marzo M."/>
            <person name="Matsuda M."/>
            <person name="Matzkin L."/>
            <person name="McAllister B."/>
            <person name="McBride C.S."/>
            <person name="McKernan B."/>
            <person name="McKernan K."/>
            <person name="Mendez-Lago M."/>
            <person name="Minx P."/>
            <person name="Mollenhauer M.U."/>
            <person name="Montooth K."/>
            <person name="Mount S.M."/>
            <person name="Mu X."/>
            <person name="Myers E."/>
            <person name="Negre B."/>
            <person name="Newfeld S."/>
            <person name="Nielsen R."/>
            <person name="Noor M.A."/>
            <person name="O'Grady P."/>
            <person name="Pachter L."/>
            <person name="Papaceit M."/>
            <person name="Parisi M.J."/>
            <person name="Parisi M."/>
            <person name="Parts L."/>
            <person name="Pedersen J.S."/>
            <person name="Pesole G."/>
            <person name="Phillippy A.M."/>
            <person name="Ponting C.P."/>
            <person name="Pop M."/>
            <person name="Porcelli D."/>
            <person name="Powell J.R."/>
            <person name="Prohaska S."/>
            <person name="Pruitt K."/>
            <person name="Puig M."/>
            <person name="Quesneville H."/>
            <person name="Ram K.R."/>
            <person name="Rand D."/>
            <person name="Rasmussen M.D."/>
            <person name="Reed L.K."/>
            <person name="Reenan R."/>
            <person name="Reily A."/>
            <person name="Remington K.A."/>
            <person name="Rieger T.T."/>
            <person name="Ritchie M.G."/>
            <person name="Robin C."/>
            <person name="Rogers Y.H."/>
            <person name="Rohde C."/>
            <person name="Rozas J."/>
            <person name="Rubenfield M.J."/>
            <person name="Ruiz A."/>
            <person name="Russo S."/>
            <person name="Salzberg S.L."/>
            <person name="Sanchez-Gracia A."/>
            <person name="Saranga D.J."/>
            <person name="Sato H."/>
            <person name="Schaeffer S.W."/>
            <person name="Schatz M.C."/>
            <person name="Schlenke T."/>
            <person name="Schwartz R."/>
            <person name="Segarra C."/>
            <person name="Singh R.S."/>
            <person name="Sirot L."/>
            <person name="Sirota M."/>
            <person name="Sisneros N.B."/>
            <person name="Smith C.D."/>
            <person name="Smith T.F."/>
            <person name="Spieth J."/>
            <person name="Stage D.E."/>
            <person name="Stark A."/>
            <person name="Stephan W."/>
            <person name="Strausberg R.L."/>
            <person name="Strempel S."/>
            <person name="Sturgill D."/>
            <person name="Sutton G."/>
            <person name="Sutton G.G."/>
            <person name="Tao W."/>
            <person name="Teichmann S."/>
            <person name="Tobari Y.N."/>
            <person name="Tomimura Y."/>
            <person name="Tsolas J.M."/>
            <person name="Valente V.L."/>
            <person name="Venter E."/>
            <person name="Venter J.C."/>
            <person name="Vicario S."/>
            <person name="Vieira F.G."/>
            <person name="Vilella A.J."/>
            <person name="Villasante A."/>
            <person name="Walenz B."/>
            <person name="Wang J."/>
            <person name="Wasserman M."/>
            <person name="Watts T."/>
            <person name="Wilson D."/>
            <person name="Wilson R.K."/>
            <person name="Wing R.A."/>
            <person name="Wolfner M.F."/>
            <person name="Wong A."/>
            <person name="Wong G.K."/>
            <person name="Wu C.I."/>
            <person name="Wu G."/>
            <person name="Yamamoto D."/>
            <person name="Yang H.P."/>
            <person name="Yang S.P."/>
            <person name="Yorke J.A."/>
            <person name="Yoshida K."/>
            <person name="Zdobnov E."/>
            <person name="Zhang P."/>
            <person name="Zhang Y."/>
            <person name="Zimin A.V."/>
            <person name="Baldwin J."/>
            <person name="Abdouelleil A."/>
            <person name="Abdulkadir J."/>
            <person name="Abebe A."/>
            <person name="Abera B."/>
            <person name="Abreu J."/>
            <person name="Acer S.C."/>
            <person name="Aftuck L."/>
            <person name="Alexander A."/>
            <person name="An P."/>
            <person name="Anderson E."/>
            <person name="Anderson S."/>
            <person name="Arachi H."/>
            <person name="Azer M."/>
            <person name="Bachantsang P."/>
            <person name="Barry A."/>
            <person name="Bayul T."/>
            <person name="Berlin A."/>
            <person name="Bessette D."/>
            <person name="Bloom T."/>
            <person name="Blye J."/>
            <person name="Boguslavskiy L."/>
            <person name="Bonnet C."/>
            <person name="Boukhgalter B."/>
            <person name="Bourzgui I."/>
            <person name="Brown A."/>
            <person name="Cahill P."/>
            <person name="Channer S."/>
            <person name="Cheshatsang Y."/>
            <person name="Chuda L."/>
            <person name="Citroen M."/>
            <person name="Collymore A."/>
            <person name="Cooke P."/>
            <person name="Costello M."/>
            <person name="D'Aco K."/>
            <person name="Daza R."/>
            <person name="De Haan G."/>
            <person name="DeGray S."/>
            <person name="DeMaso C."/>
            <person name="Dhargay N."/>
            <person name="Dooley K."/>
            <person name="Dooley E."/>
            <person name="Doricent M."/>
            <person name="Dorje P."/>
            <person name="Dorjee K."/>
            <person name="Dupes A."/>
            <person name="Elong R."/>
            <person name="Falk J."/>
            <person name="Farina A."/>
            <person name="Faro S."/>
            <person name="Ferguson D."/>
            <person name="Fisher S."/>
            <person name="Foley C.D."/>
            <person name="Franke A."/>
            <person name="Friedrich D."/>
            <person name="Gadbois L."/>
            <person name="Gearin G."/>
            <person name="Gearin C.R."/>
            <person name="Giannoukos G."/>
            <person name="Goode T."/>
            <person name="Graham J."/>
            <person name="Grandbois E."/>
            <person name="Grewal S."/>
            <person name="Gyaltsen K."/>
            <person name="Hafez N."/>
            <person name="Hagos B."/>
            <person name="Hall J."/>
            <person name="Henson C."/>
            <person name="Hollinger A."/>
            <person name="Honan T."/>
            <person name="Huard M.D."/>
            <person name="Hughes L."/>
            <person name="Hurhula B."/>
            <person name="Husby M.E."/>
            <person name="Kamat A."/>
            <person name="Kanga B."/>
            <person name="Kashin S."/>
            <person name="Khazanovich D."/>
            <person name="Kisner P."/>
            <person name="Lance K."/>
            <person name="Lara M."/>
            <person name="Lee W."/>
            <person name="Lennon N."/>
            <person name="Letendre F."/>
            <person name="LeVine R."/>
            <person name="Lipovsky A."/>
            <person name="Liu X."/>
            <person name="Liu J."/>
            <person name="Liu S."/>
            <person name="Lokyitsang T."/>
            <person name="Lokyitsang Y."/>
            <person name="Lubonja R."/>
            <person name="Lui A."/>
            <person name="MacDonald P."/>
            <person name="Magnisalis V."/>
            <person name="Maru K."/>
            <person name="Matthews C."/>
            <person name="McCusker W."/>
            <person name="McDonough S."/>
            <person name="Mehta T."/>
            <person name="Meldrim J."/>
            <person name="Meneus L."/>
            <person name="Mihai O."/>
            <person name="Mihalev A."/>
            <person name="Mihova T."/>
            <person name="Mittelman R."/>
            <person name="Mlenga V."/>
            <person name="Montmayeur A."/>
            <person name="Mulrain L."/>
            <person name="Navidi A."/>
            <person name="Naylor J."/>
            <person name="Negash T."/>
            <person name="Nguyen T."/>
            <person name="Nguyen N."/>
            <person name="Nicol R."/>
            <person name="Norbu C."/>
            <person name="Norbu N."/>
            <person name="Novod N."/>
            <person name="O'Neill B."/>
            <person name="Osman S."/>
            <person name="Markiewicz E."/>
            <person name="Oyono O.L."/>
            <person name="Patti C."/>
            <person name="Phunkhang P."/>
            <person name="Pierre F."/>
            <person name="Priest M."/>
            <person name="Raghuraman S."/>
            <person name="Rege F."/>
            <person name="Reyes R."/>
            <person name="Rise C."/>
            <person name="Rogov P."/>
            <person name="Ross K."/>
            <person name="Ryan E."/>
            <person name="Settipalli S."/>
            <person name="Shea T."/>
            <person name="Sherpa N."/>
            <person name="Shi L."/>
            <person name="Shih D."/>
            <person name="Sparrow T."/>
            <person name="Spaulding J."/>
            <person name="Stalker J."/>
            <person name="Stange-Thomann N."/>
            <person name="Stavropoulos S."/>
            <person name="Stone C."/>
            <person name="Strader C."/>
            <person name="Tesfaye S."/>
            <person name="Thomson T."/>
            <person name="Thoulutsang Y."/>
            <person name="Thoulutsang D."/>
            <person name="Topham K."/>
            <person name="Topping I."/>
            <person name="Tsamla T."/>
            <person name="Vassiliev H."/>
            <person name="Vo A."/>
            <person name="Wangchuk T."/>
            <person name="Wangdi T."/>
            <person name="Weiand M."/>
            <person name="Wilkinson J."/>
            <person name="Wilson A."/>
            <person name="Yadav S."/>
            <person name="Young G."/>
            <person name="Yu Q."/>
            <person name="Zembek L."/>
            <person name="Zhong D."/>
            <person name="Zimmer A."/>
            <person name="Zwirko Z."/>
            <person name="Jaffe D.B."/>
            <person name="Alvarez P."/>
            <person name="Brockman W."/>
            <person name="Butler J."/>
            <person name="Chin C."/>
            <person name="Gnerre S."/>
            <person name="Grabherr M."/>
            <person name="Kleber M."/>
            <person name="Mauceli E."/>
            <person name="MacCallum I."/>
        </authorList>
    </citation>
    <scope>NUCLEOTIDE SEQUENCE [LARGE SCALE GENOMIC DNA]</scope>
    <source>
        <strain evidence="3">Tucson 15010-1051.87</strain>
    </source>
</reference>
<dbReference type="EMBL" id="CH940650">
    <property type="protein sequence ID" value="KRF82869.1"/>
    <property type="molecule type" value="Genomic_DNA"/>
</dbReference>
<evidence type="ECO:0000313" key="3">
    <source>
        <dbReference type="Proteomes" id="UP000008792"/>
    </source>
</evidence>
<accession>A0A0Q9WRE4</accession>
<evidence type="ECO:0000313" key="2">
    <source>
        <dbReference type="EMBL" id="KRF82869.1"/>
    </source>
</evidence>
<organism evidence="2 3">
    <name type="scientific">Drosophila virilis</name>
    <name type="common">Fruit fly</name>
    <dbReference type="NCBI Taxonomy" id="7244"/>
    <lineage>
        <taxon>Eukaryota</taxon>
        <taxon>Metazoa</taxon>
        <taxon>Ecdysozoa</taxon>
        <taxon>Arthropoda</taxon>
        <taxon>Hexapoda</taxon>
        <taxon>Insecta</taxon>
        <taxon>Pterygota</taxon>
        <taxon>Neoptera</taxon>
        <taxon>Endopterygota</taxon>
        <taxon>Diptera</taxon>
        <taxon>Brachycera</taxon>
        <taxon>Muscomorpha</taxon>
        <taxon>Ephydroidea</taxon>
        <taxon>Drosophilidae</taxon>
        <taxon>Drosophila</taxon>
    </lineage>
</organism>
<evidence type="ECO:0000256" key="1">
    <source>
        <dbReference type="SAM" id="MobiDB-lite"/>
    </source>
</evidence>
<dbReference type="Proteomes" id="UP000008792">
    <property type="component" value="Unassembled WGS sequence"/>
</dbReference>
<proteinExistence type="predicted"/>
<gene>
    <name evidence="2" type="primary">Dvir\GJ26061</name>
    <name evidence="2" type="ORF">Dvir_GJ26061</name>
</gene>
<dbReference type="AlphaFoldDB" id="A0A0Q9WRE4"/>
<feature type="region of interest" description="Disordered" evidence="1">
    <location>
        <begin position="1"/>
        <end position="41"/>
    </location>
</feature>
<name>A0A0Q9WRE4_DROVI</name>
<keyword evidence="3" id="KW-1185">Reference proteome</keyword>